<protein>
    <submittedName>
        <fullName evidence="1">Uncharacterized protein</fullName>
    </submittedName>
</protein>
<dbReference type="Proteomes" id="UP000253919">
    <property type="component" value="Unassembled WGS sequence"/>
</dbReference>
<proteinExistence type="predicted"/>
<evidence type="ECO:0000313" key="1">
    <source>
        <dbReference type="EMBL" id="RDC58680.1"/>
    </source>
</evidence>
<accession>A0A369Q2K1</accession>
<dbReference type="AlphaFoldDB" id="A0A369Q2K1"/>
<organism evidence="1 3">
    <name type="scientific">Adhaeribacter pallidiroseus</name>
    <dbReference type="NCBI Taxonomy" id="2072847"/>
    <lineage>
        <taxon>Bacteria</taxon>
        <taxon>Pseudomonadati</taxon>
        <taxon>Bacteroidota</taxon>
        <taxon>Cytophagia</taxon>
        <taxon>Cytophagales</taxon>
        <taxon>Hymenobacteraceae</taxon>
        <taxon>Adhaeribacter</taxon>
    </lineage>
</organism>
<gene>
    <name evidence="1" type="ORF">AHMF7616_05314</name>
    <name evidence="2" type="ORF">AHMF7616_05358</name>
</gene>
<dbReference type="OrthoDB" id="9831932at2"/>
<dbReference type="EMBL" id="QASA01000003">
    <property type="protein sequence ID" value="RDC58724.1"/>
    <property type="molecule type" value="Genomic_DNA"/>
</dbReference>
<dbReference type="RefSeq" id="WP_115375881.1">
    <property type="nucleotide sequence ID" value="NZ_QASA01000003.1"/>
</dbReference>
<reference evidence="1 3" key="1">
    <citation type="submission" date="2018-04" db="EMBL/GenBank/DDBJ databases">
        <title>Adhaeribacter sp. HMF7616 genome sequencing and assembly.</title>
        <authorList>
            <person name="Kang H."/>
            <person name="Kang J."/>
            <person name="Cha I."/>
            <person name="Kim H."/>
            <person name="Joh K."/>
        </authorList>
    </citation>
    <scope>NUCLEOTIDE SEQUENCE [LARGE SCALE GENOMIC DNA]</scope>
    <source>
        <strain evidence="1 3">HMF7616</strain>
    </source>
</reference>
<name>A0A369Q2K1_9BACT</name>
<evidence type="ECO:0000313" key="2">
    <source>
        <dbReference type="EMBL" id="RDC58724.1"/>
    </source>
</evidence>
<evidence type="ECO:0000313" key="3">
    <source>
        <dbReference type="Proteomes" id="UP000253919"/>
    </source>
</evidence>
<keyword evidence="3" id="KW-1185">Reference proteome</keyword>
<dbReference type="EMBL" id="QASA01000003">
    <property type="protein sequence ID" value="RDC58680.1"/>
    <property type="molecule type" value="Genomic_DNA"/>
</dbReference>
<sequence length="145" mass="17111">MIYYYMPEQITPYIEQFYDDAEIWPIINEASYLQQQFQEPDILHNTVCVILPIVRRQPGYVLYQFDLELFIKHPESTDLGQLELYRVRDFIRQKVDLGPLMQGVQQITGVDIHQVLEKIKQQIKFLQQIENQDLPIAPAQMIAAS</sequence>
<comment type="caution">
    <text evidence="1">The sequence shown here is derived from an EMBL/GenBank/DDBJ whole genome shotgun (WGS) entry which is preliminary data.</text>
</comment>